<name>A0A345C249_9BACI</name>
<proteinExistence type="inferred from homology"/>
<sequence>MSRGTIQGREDFLNLISEKIGRPRSEHVERPEWQAQPQWDVFADENTDQLLERFKAQCDNIHTKVVETNADGLREAVAETIGGYESESVIMWDDDRLERAGLDEGFRSQMHTLGVETFVWDTLKGEDSIEFAERAGVGITYSDMTLAESGTVVLLNSPEKGRLVNLLPENYIAVIPRSSIVPRMTQATRRIHERVQNGEDIPSQIHFVSGPSNSADIEMSLVVGVHGPVRATYIILGDV</sequence>
<dbReference type="Gene3D" id="3.40.50.10420">
    <property type="entry name" value="NagB/RpiA/CoA transferase-like"/>
    <property type="match status" value="1"/>
</dbReference>
<dbReference type="Pfam" id="PF02589">
    <property type="entry name" value="LUD_dom"/>
    <property type="match status" value="1"/>
</dbReference>
<accession>A0A345C249</accession>
<feature type="domain" description="LUD" evidence="2">
    <location>
        <begin position="51"/>
        <end position="236"/>
    </location>
</feature>
<dbReference type="GO" id="GO:0006089">
    <property type="term" value="P:lactate metabolic process"/>
    <property type="evidence" value="ECO:0007669"/>
    <property type="project" value="UniProtKB-UniRule"/>
</dbReference>
<gene>
    <name evidence="1" type="primary">lutC</name>
    <name evidence="3" type="ORF">DT065_15575</name>
</gene>
<dbReference type="InterPro" id="IPR024185">
    <property type="entry name" value="FTHF_cligase-like_sf"/>
</dbReference>
<keyword evidence="4" id="KW-1185">Reference proteome</keyword>
<evidence type="ECO:0000259" key="2">
    <source>
        <dbReference type="Pfam" id="PF02589"/>
    </source>
</evidence>
<organism evidence="3 4">
    <name type="scientific">Salicibibacter kimchii</name>
    <dbReference type="NCBI Taxonomy" id="2099786"/>
    <lineage>
        <taxon>Bacteria</taxon>
        <taxon>Bacillati</taxon>
        <taxon>Bacillota</taxon>
        <taxon>Bacilli</taxon>
        <taxon>Bacillales</taxon>
        <taxon>Bacillaceae</taxon>
        <taxon>Salicibibacter</taxon>
    </lineage>
</organism>
<dbReference type="EMBL" id="CP031092">
    <property type="protein sequence ID" value="AXF57280.1"/>
    <property type="molecule type" value="Genomic_DNA"/>
</dbReference>
<dbReference type="HAMAP" id="MF_02104">
    <property type="entry name" value="LutC"/>
    <property type="match status" value="1"/>
</dbReference>
<dbReference type="InterPro" id="IPR037171">
    <property type="entry name" value="NagB/RpiA_transferase-like"/>
</dbReference>
<dbReference type="PANTHER" id="PTHR43682">
    <property type="entry name" value="LACTATE UTILIZATION PROTEIN C"/>
    <property type="match status" value="1"/>
</dbReference>
<dbReference type="OrthoDB" id="9794157at2"/>
<evidence type="ECO:0000256" key="1">
    <source>
        <dbReference type="HAMAP-Rule" id="MF_02104"/>
    </source>
</evidence>
<dbReference type="Proteomes" id="UP000252100">
    <property type="component" value="Chromosome"/>
</dbReference>
<comment type="function">
    <text evidence="1">Is involved in L-lactate degradation and allows cells to grow with lactate as the sole carbon source.</text>
</comment>
<dbReference type="InterPro" id="IPR022823">
    <property type="entry name" value="LutC"/>
</dbReference>
<evidence type="ECO:0000313" key="3">
    <source>
        <dbReference type="EMBL" id="AXF57280.1"/>
    </source>
</evidence>
<protein>
    <recommendedName>
        <fullName evidence="1">Lactate utilization protein C</fullName>
    </recommendedName>
</protein>
<dbReference type="SUPFAM" id="SSF100950">
    <property type="entry name" value="NagB/RpiA/CoA transferase-like"/>
    <property type="match status" value="1"/>
</dbReference>
<comment type="similarity">
    <text evidence="1">Belongs to the LutC/YkgG family.</text>
</comment>
<dbReference type="InterPro" id="IPR003741">
    <property type="entry name" value="LUD_dom"/>
</dbReference>
<dbReference type="AlphaFoldDB" id="A0A345C249"/>
<dbReference type="KEGG" id="rue:DT065_15575"/>
<reference evidence="3 4" key="1">
    <citation type="journal article" date="2018" name="J. Microbiol.">
        <title>Salicibibacter kimchii gen. nov., sp. nov., a moderately halophilic and alkalitolerant bacterium in the family Bacillaceae, isolated from kimchi.</title>
        <authorList>
            <person name="Jang J.Y."/>
            <person name="Oh Y.J."/>
            <person name="Lim S.K."/>
            <person name="Park H.K."/>
            <person name="Lee C."/>
            <person name="Kim J.Y."/>
            <person name="Lee M.A."/>
            <person name="Choi H.J."/>
        </authorList>
    </citation>
    <scope>NUCLEOTIDE SEQUENCE [LARGE SCALE GENOMIC DNA]</scope>
    <source>
        <strain evidence="3 4">NKC1-1</strain>
    </source>
</reference>
<evidence type="ECO:0000313" key="4">
    <source>
        <dbReference type="Proteomes" id="UP000252100"/>
    </source>
</evidence>
<dbReference type="PANTHER" id="PTHR43682:SF1">
    <property type="entry name" value="LACTATE UTILIZATION PROTEIN C"/>
    <property type="match status" value="1"/>
</dbReference>
<dbReference type="RefSeq" id="WP_114374951.1">
    <property type="nucleotide sequence ID" value="NZ_CP031092.1"/>
</dbReference>